<feature type="domain" description="Putative ionotropic receptor ligand binding" evidence="10">
    <location>
        <begin position="84"/>
        <end position="198"/>
    </location>
</feature>
<reference evidence="11" key="2">
    <citation type="submission" date="2022-10" db="EMBL/GenBank/DDBJ databases">
        <authorList>
            <consortium name="ENA_rothamsted_submissions"/>
            <consortium name="culmorum"/>
            <person name="King R."/>
        </authorList>
    </citation>
    <scope>NUCLEOTIDE SEQUENCE</scope>
</reference>
<proteinExistence type="predicted"/>
<evidence type="ECO:0000256" key="5">
    <source>
        <dbReference type="ARBA" id="ARBA00023136"/>
    </source>
</evidence>
<dbReference type="SUPFAM" id="SSF53850">
    <property type="entry name" value="Periplasmic binding protein-like II"/>
    <property type="match status" value="1"/>
</dbReference>
<keyword evidence="6" id="KW-0675">Receptor</keyword>
<dbReference type="PANTHER" id="PTHR42643">
    <property type="entry name" value="IONOTROPIC RECEPTOR 20A-RELATED"/>
    <property type="match status" value="1"/>
</dbReference>
<dbReference type="EMBL" id="OU895878">
    <property type="protein sequence ID" value="CAG9805378.1"/>
    <property type="molecule type" value="Genomic_DNA"/>
</dbReference>
<evidence type="ECO:0000313" key="12">
    <source>
        <dbReference type="Proteomes" id="UP001153620"/>
    </source>
</evidence>
<dbReference type="PANTHER" id="PTHR42643:SF30">
    <property type="entry name" value="IONOTROPIC RECEPTOR 40A-RELATED"/>
    <property type="match status" value="1"/>
</dbReference>
<evidence type="ECO:0000256" key="8">
    <source>
        <dbReference type="SAM" id="Phobius"/>
    </source>
</evidence>
<comment type="subcellular location">
    <subcellularLocation>
        <location evidence="1">Cell membrane</location>
        <topology evidence="1">Multi-pass membrane protein</topology>
    </subcellularLocation>
</comment>
<dbReference type="InterPro" id="IPR052192">
    <property type="entry name" value="Insect_Ionotropic_Sensory_Rcpt"/>
</dbReference>
<feature type="transmembrane region" description="Helical" evidence="8">
    <location>
        <begin position="577"/>
        <end position="597"/>
    </location>
</feature>
<dbReference type="Gene3D" id="1.10.287.70">
    <property type="match status" value="1"/>
</dbReference>
<dbReference type="InterPro" id="IPR056198">
    <property type="entry name" value="LBD_receptor"/>
</dbReference>
<dbReference type="OrthoDB" id="7776976at2759"/>
<evidence type="ECO:0000256" key="6">
    <source>
        <dbReference type="ARBA" id="ARBA00023170"/>
    </source>
</evidence>
<evidence type="ECO:0000313" key="11">
    <source>
        <dbReference type="EMBL" id="CAG9805378.1"/>
    </source>
</evidence>
<dbReference type="Pfam" id="PF24061">
    <property type="entry name" value="LBD_receptor"/>
    <property type="match status" value="1"/>
</dbReference>
<evidence type="ECO:0000256" key="3">
    <source>
        <dbReference type="ARBA" id="ARBA00022692"/>
    </source>
</evidence>
<dbReference type="Proteomes" id="UP001153620">
    <property type="component" value="Chromosome 2"/>
</dbReference>
<keyword evidence="4 8" id="KW-1133">Transmembrane helix</keyword>
<feature type="transmembrane region" description="Helical" evidence="8">
    <location>
        <begin position="398"/>
        <end position="417"/>
    </location>
</feature>
<sequence>MKLILKVFLIIASFYFASSIKVSKFELNQEHKNLIEAYKIIRNEVKRNFSAKGFNLFVLADPVNKEEIVAMKDDILRFAFVTESIRMLNFTSSTNDLYRYTVLIVDDIKSFRITKFFITAETFNFSGFHVIILINGAISNVHEIFDHFWTNNLFNVMALMNLNQTTVLLNFEPYKDPQKCGDTSPKIINTFNFGKFVAPIVLKKRFYNMNQCPITVTTLSDAVAVLKEPRLDGTFSLRGHEINFIKTIANMLNFTLNLKFRDGISQWGIIYENGTCTLGFADLKSKKTDILMGNMYLKESRLKYFGNSMPYMNYPLFFVLSPEDKLSWIEKLSSPFKIEIWIVLLLMFLFGIIVISVLNLKYKLLTVYVYGKGVNNAALNMIGVFLSQPLPILPNLNFPRFILMMFMILSLVIRSIYQGSLYKFLQSDGRHKEPQTIAELLEKDYTFIMSESNYDFVIKYHKKMYINSKTVEEHDGMNLDKFATLYKRTASFASKLELMQYSLTHENFPYKICNEHFFTVNVVLYYNKNFFLKRTIDEAIRKILNHGLLIHWMREFDRTDKWRFKDRKPSVMTFDHLSGAFYLLLIGNVCGLIVFLVERLSCTRGF</sequence>
<protein>
    <recommendedName>
        <fullName evidence="10">Putative ionotropic receptor ligand binding domain-containing protein</fullName>
    </recommendedName>
</protein>
<keyword evidence="7" id="KW-0325">Glycoprotein</keyword>
<dbReference type="Gene3D" id="3.40.190.10">
    <property type="entry name" value="Periplasmic binding protein-like II"/>
    <property type="match status" value="1"/>
</dbReference>
<reference evidence="11" key="1">
    <citation type="submission" date="2022-01" db="EMBL/GenBank/DDBJ databases">
        <authorList>
            <person name="King R."/>
        </authorList>
    </citation>
    <scope>NUCLEOTIDE SEQUENCE</scope>
</reference>
<keyword evidence="9" id="KW-0732">Signal</keyword>
<feature type="transmembrane region" description="Helical" evidence="8">
    <location>
        <begin position="367"/>
        <end position="386"/>
    </location>
</feature>
<dbReference type="GO" id="GO:0005886">
    <property type="term" value="C:plasma membrane"/>
    <property type="evidence" value="ECO:0007669"/>
    <property type="project" value="UniProtKB-SubCell"/>
</dbReference>
<keyword evidence="3 8" id="KW-0812">Transmembrane</keyword>
<dbReference type="AlphaFoldDB" id="A0A9N9WQU2"/>
<feature type="transmembrane region" description="Helical" evidence="8">
    <location>
        <begin position="340"/>
        <end position="360"/>
    </location>
</feature>
<gene>
    <name evidence="11" type="ORF">CHIRRI_LOCUS8250</name>
</gene>
<accession>A0A9N9WQU2</accession>
<evidence type="ECO:0000256" key="9">
    <source>
        <dbReference type="SAM" id="SignalP"/>
    </source>
</evidence>
<keyword evidence="2" id="KW-1003">Cell membrane</keyword>
<evidence type="ECO:0000259" key="10">
    <source>
        <dbReference type="Pfam" id="PF24061"/>
    </source>
</evidence>
<name>A0A9N9WQU2_9DIPT</name>
<feature type="chain" id="PRO_5040326823" description="Putative ionotropic receptor ligand binding domain-containing protein" evidence="9">
    <location>
        <begin position="20"/>
        <end position="606"/>
    </location>
</feature>
<feature type="signal peptide" evidence="9">
    <location>
        <begin position="1"/>
        <end position="19"/>
    </location>
</feature>
<keyword evidence="12" id="KW-1185">Reference proteome</keyword>
<evidence type="ECO:0000256" key="2">
    <source>
        <dbReference type="ARBA" id="ARBA00022475"/>
    </source>
</evidence>
<organism evidence="11 12">
    <name type="scientific">Chironomus riparius</name>
    <dbReference type="NCBI Taxonomy" id="315576"/>
    <lineage>
        <taxon>Eukaryota</taxon>
        <taxon>Metazoa</taxon>
        <taxon>Ecdysozoa</taxon>
        <taxon>Arthropoda</taxon>
        <taxon>Hexapoda</taxon>
        <taxon>Insecta</taxon>
        <taxon>Pterygota</taxon>
        <taxon>Neoptera</taxon>
        <taxon>Endopterygota</taxon>
        <taxon>Diptera</taxon>
        <taxon>Nematocera</taxon>
        <taxon>Chironomoidea</taxon>
        <taxon>Chironomidae</taxon>
        <taxon>Chironominae</taxon>
        <taxon>Chironomus</taxon>
    </lineage>
</organism>
<evidence type="ECO:0000256" key="1">
    <source>
        <dbReference type="ARBA" id="ARBA00004651"/>
    </source>
</evidence>
<evidence type="ECO:0000256" key="4">
    <source>
        <dbReference type="ARBA" id="ARBA00022989"/>
    </source>
</evidence>
<keyword evidence="5 8" id="KW-0472">Membrane</keyword>
<evidence type="ECO:0000256" key="7">
    <source>
        <dbReference type="ARBA" id="ARBA00023180"/>
    </source>
</evidence>